<accession>A0A6J7THH9</accession>
<dbReference type="Gene3D" id="3.40.47.10">
    <property type="match status" value="1"/>
</dbReference>
<dbReference type="Pfam" id="PF22691">
    <property type="entry name" value="Thiolase_C_1"/>
    <property type="match status" value="1"/>
</dbReference>
<dbReference type="InterPro" id="IPR055140">
    <property type="entry name" value="Thiolase_C_2"/>
</dbReference>
<feature type="domain" description="Thiolase C-terminal" evidence="1">
    <location>
        <begin position="2"/>
        <end position="84"/>
    </location>
</feature>
<dbReference type="EMBL" id="CAFBQH010000072">
    <property type="protein sequence ID" value="CAB5052975.1"/>
    <property type="molecule type" value="Genomic_DNA"/>
</dbReference>
<gene>
    <name evidence="2" type="ORF">UFOPK4293_01150</name>
</gene>
<dbReference type="AlphaFoldDB" id="A0A6J7THH9"/>
<dbReference type="SUPFAM" id="SSF53901">
    <property type="entry name" value="Thiolase-like"/>
    <property type="match status" value="1"/>
</dbReference>
<evidence type="ECO:0000313" key="2">
    <source>
        <dbReference type="EMBL" id="CAB5052975.1"/>
    </source>
</evidence>
<dbReference type="PANTHER" id="PTHR42870">
    <property type="entry name" value="ACETYL-COA C-ACETYLTRANSFERASE"/>
    <property type="match status" value="1"/>
</dbReference>
<organism evidence="2">
    <name type="scientific">freshwater metagenome</name>
    <dbReference type="NCBI Taxonomy" id="449393"/>
    <lineage>
        <taxon>unclassified sequences</taxon>
        <taxon>metagenomes</taxon>
        <taxon>ecological metagenomes</taxon>
    </lineage>
</organism>
<sequence length="89" mass="9161">MLCEEGGAVDFFNSGATWRDGSMPVNVSGGLESKGHPIAATGIANIWEVCHHLRGEAGPRQIEGAKVGLAHVIGLGSACGIHILEKSAL</sequence>
<dbReference type="GO" id="GO:0016746">
    <property type="term" value="F:acyltransferase activity"/>
    <property type="evidence" value="ECO:0007669"/>
    <property type="project" value="InterPro"/>
</dbReference>
<dbReference type="PANTHER" id="PTHR42870:SF1">
    <property type="entry name" value="NON-SPECIFIC LIPID-TRANSFER PROTEIN-LIKE 2"/>
    <property type="match status" value="1"/>
</dbReference>
<protein>
    <submittedName>
        <fullName evidence="2">Unannotated protein</fullName>
    </submittedName>
</protein>
<evidence type="ECO:0000259" key="1">
    <source>
        <dbReference type="Pfam" id="PF22691"/>
    </source>
</evidence>
<reference evidence="2" key="1">
    <citation type="submission" date="2020-05" db="EMBL/GenBank/DDBJ databases">
        <authorList>
            <person name="Chiriac C."/>
            <person name="Salcher M."/>
            <person name="Ghai R."/>
            <person name="Kavagutti S V."/>
        </authorList>
    </citation>
    <scope>NUCLEOTIDE SEQUENCE</scope>
</reference>
<name>A0A6J7THH9_9ZZZZ</name>
<dbReference type="InterPro" id="IPR016039">
    <property type="entry name" value="Thiolase-like"/>
</dbReference>
<proteinExistence type="predicted"/>